<protein>
    <submittedName>
        <fullName evidence="10">Response regulator</fullName>
    </submittedName>
</protein>
<name>A0A6I3KHQ9_9HYPH</name>
<dbReference type="InterPro" id="IPR011006">
    <property type="entry name" value="CheY-like_superfamily"/>
</dbReference>
<keyword evidence="1 6" id="KW-0597">Phosphoprotein</keyword>
<dbReference type="InterPro" id="IPR001789">
    <property type="entry name" value="Sig_transdc_resp-reg_receiver"/>
</dbReference>
<keyword evidence="3" id="KW-0805">Transcription regulation</keyword>
<keyword evidence="5" id="KW-0804">Transcription</keyword>
<dbReference type="SMART" id="SM00448">
    <property type="entry name" value="REC"/>
    <property type="match status" value="1"/>
</dbReference>
<dbReference type="GO" id="GO:0006355">
    <property type="term" value="P:regulation of DNA-templated transcription"/>
    <property type="evidence" value="ECO:0007669"/>
    <property type="project" value="InterPro"/>
</dbReference>
<dbReference type="Proteomes" id="UP000440694">
    <property type="component" value="Unassembled WGS sequence"/>
</dbReference>
<sequence>MRILVVEDDTETSSYITQGFHEEGHLVETLSDGRDGLSQAMSEAYDILIVDRMLPGLDGLSLVRALRAVGSKVPVLFLTSLGGVDDRVDGLNVGGDDYLVKPFAFTELLARVNALARRPHMKEADTVLRVGDLEMDLIARTVKRGGGNIELQPREFRLLEVLMRNKGRVLTRTMLLERVWSFHFEPRTSIVETHISRLRTKIDRPFGKDLIHTIRGSGYTMHDQP</sequence>
<feature type="DNA-binding region" description="OmpR/PhoB-type" evidence="7">
    <location>
        <begin position="125"/>
        <end position="223"/>
    </location>
</feature>
<dbReference type="CDD" id="cd19935">
    <property type="entry name" value="REC_OmpR_CusR-like"/>
    <property type="match status" value="1"/>
</dbReference>
<dbReference type="EMBL" id="WMBQ01000001">
    <property type="protein sequence ID" value="MTD93222.1"/>
    <property type="molecule type" value="Genomic_DNA"/>
</dbReference>
<keyword evidence="4 7" id="KW-0238">DNA-binding</keyword>
<dbReference type="PANTHER" id="PTHR48111">
    <property type="entry name" value="REGULATOR OF RPOS"/>
    <property type="match status" value="1"/>
</dbReference>
<dbReference type="InterPro" id="IPR001867">
    <property type="entry name" value="OmpR/PhoB-type_DNA-bd"/>
</dbReference>
<proteinExistence type="predicted"/>
<evidence type="ECO:0000256" key="3">
    <source>
        <dbReference type="ARBA" id="ARBA00023015"/>
    </source>
</evidence>
<keyword evidence="2" id="KW-0902">Two-component regulatory system</keyword>
<dbReference type="Pfam" id="PF00072">
    <property type="entry name" value="Response_reg"/>
    <property type="match status" value="1"/>
</dbReference>
<reference evidence="10 11" key="1">
    <citation type="submission" date="2019-11" db="EMBL/GenBank/DDBJ databases">
        <title>Identification of a novel strain.</title>
        <authorList>
            <person name="Xu Q."/>
            <person name="Wang G."/>
        </authorList>
    </citation>
    <scope>NUCLEOTIDE SEQUENCE [LARGE SCALE GENOMIC DNA]</scope>
    <source>
        <strain evidence="11">xq</strain>
    </source>
</reference>
<dbReference type="InterPro" id="IPR039420">
    <property type="entry name" value="WalR-like"/>
</dbReference>
<feature type="modified residue" description="4-aspartylphosphate" evidence="6">
    <location>
        <position position="51"/>
    </location>
</feature>
<dbReference type="SMART" id="SM00862">
    <property type="entry name" value="Trans_reg_C"/>
    <property type="match status" value="1"/>
</dbReference>
<evidence type="ECO:0000256" key="1">
    <source>
        <dbReference type="ARBA" id="ARBA00022553"/>
    </source>
</evidence>
<gene>
    <name evidence="10" type="ORF">GIW81_02605</name>
</gene>
<evidence type="ECO:0000256" key="2">
    <source>
        <dbReference type="ARBA" id="ARBA00023012"/>
    </source>
</evidence>
<dbReference type="Gene3D" id="6.10.250.690">
    <property type="match status" value="1"/>
</dbReference>
<dbReference type="GO" id="GO:0000156">
    <property type="term" value="F:phosphorelay response regulator activity"/>
    <property type="evidence" value="ECO:0007669"/>
    <property type="project" value="TreeGrafter"/>
</dbReference>
<dbReference type="CDD" id="cd00383">
    <property type="entry name" value="trans_reg_C"/>
    <property type="match status" value="1"/>
</dbReference>
<keyword evidence="11" id="KW-1185">Reference proteome</keyword>
<dbReference type="GO" id="GO:0032993">
    <property type="term" value="C:protein-DNA complex"/>
    <property type="evidence" value="ECO:0007669"/>
    <property type="project" value="TreeGrafter"/>
</dbReference>
<dbReference type="Pfam" id="PF00486">
    <property type="entry name" value="Trans_reg_C"/>
    <property type="match status" value="1"/>
</dbReference>
<feature type="domain" description="OmpR/PhoB-type" evidence="9">
    <location>
        <begin position="125"/>
        <end position="223"/>
    </location>
</feature>
<comment type="caution">
    <text evidence="10">The sequence shown here is derived from an EMBL/GenBank/DDBJ whole genome shotgun (WGS) entry which is preliminary data.</text>
</comment>
<evidence type="ECO:0000259" key="8">
    <source>
        <dbReference type="PROSITE" id="PS50110"/>
    </source>
</evidence>
<dbReference type="Gene3D" id="1.10.10.10">
    <property type="entry name" value="Winged helix-like DNA-binding domain superfamily/Winged helix DNA-binding domain"/>
    <property type="match status" value="1"/>
</dbReference>
<accession>A0A6I3KHQ9</accession>
<dbReference type="RefSeq" id="WP_154737780.1">
    <property type="nucleotide sequence ID" value="NZ_WMBQ01000001.1"/>
</dbReference>
<evidence type="ECO:0000313" key="10">
    <source>
        <dbReference type="EMBL" id="MTD93222.1"/>
    </source>
</evidence>
<dbReference type="GO" id="GO:0000976">
    <property type="term" value="F:transcription cis-regulatory region binding"/>
    <property type="evidence" value="ECO:0007669"/>
    <property type="project" value="TreeGrafter"/>
</dbReference>
<evidence type="ECO:0000256" key="7">
    <source>
        <dbReference type="PROSITE-ProRule" id="PRU01091"/>
    </source>
</evidence>
<evidence type="ECO:0000313" key="11">
    <source>
        <dbReference type="Proteomes" id="UP000440694"/>
    </source>
</evidence>
<dbReference type="SUPFAM" id="SSF52172">
    <property type="entry name" value="CheY-like"/>
    <property type="match status" value="1"/>
</dbReference>
<dbReference type="InterPro" id="IPR036388">
    <property type="entry name" value="WH-like_DNA-bd_sf"/>
</dbReference>
<dbReference type="Gene3D" id="3.40.50.2300">
    <property type="match status" value="1"/>
</dbReference>
<dbReference type="PROSITE" id="PS50110">
    <property type="entry name" value="RESPONSE_REGULATORY"/>
    <property type="match status" value="1"/>
</dbReference>
<feature type="domain" description="Response regulatory" evidence="8">
    <location>
        <begin position="2"/>
        <end position="116"/>
    </location>
</feature>
<dbReference type="PROSITE" id="PS51755">
    <property type="entry name" value="OMPR_PHOB"/>
    <property type="match status" value="1"/>
</dbReference>
<dbReference type="SUPFAM" id="SSF46894">
    <property type="entry name" value="C-terminal effector domain of the bipartite response regulators"/>
    <property type="match status" value="1"/>
</dbReference>
<evidence type="ECO:0000259" key="9">
    <source>
        <dbReference type="PROSITE" id="PS51755"/>
    </source>
</evidence>
<evidence type="ECO:0000256" key="5">
    <source>
        <dbReference type="ARBA" id="ARBA00023163"/>
    </source>
</evidence>
<dbReference type="AlphaFoldDB" id="A0A6I3KHQ9"/>
<dbReference type="PANTHER" id="PTHR48111:SF76">
    <property type="entry name" value="TWO-COMPONENT RESPONSE REGULATOR"/>
    <property type="match status" value="1"/>
</dbReference>
<evidence type="ECO:0000256" key="4">
    <source>
        <dbReference type="ARBA" id="ARBA00023125"/>
    </source>
</evidence>
<dbReference type="FunFam" id="1.10.10.10:FF:000005">
    <property type="entry name" value="Two-component system response regulator"/>
    <property type="match status" value="1"/>
</dbReference>
<dbReference type="InterPro" id="IPR016032">
    <property type="entry name" value="Sig_transdc_resp-reg_C-effctor"/>
</dbReference>
<evidence type="ECO:0000256" key="6">
    <source>
        <dbReference type="PROSITE-ProRule" id="PRU00169"/>
    </source>
</evidence>
<organism evidence="10 11">
    <name type="scientific">Hyphomicrobium album</name>
    <dbReference type="NCBI Taxonomy" id="2665159"/>
    <lineage>
        <taxon>Bacteria</taxon>
        <taxon>Pseudomonadati</taxon>
        <taxon>Pseudomonadota</taxon>
        <taxon>Alphaproteobacteria</taxon>
        <taxon>Hyphomicrobiales</taxon>
        <taxon>Hyphomicrobiaceae</taxon>
        <taxon>Hyphomicrobium</taxon>
    </lineage>
</organism>
<dbReference type="GO" id="GO:0005829">
    <property type="term" value="C:cytosol"/>
    <property type="evidence" value="ECO:0007669"/>
    <property type="project" value="TreeGrafter"/>
</dbReference>